<evidence type="ECO:0000313" key="4">
    <source>
        <dbReference type="EMBL" id="CAK0821711.1"/>
    </source>
</evidence>
<proteinExistence type="predicted"/>
<feature type="compositionally biased region" description="Low complexity" evidence="2">
    <location>
        <begin position="403"/>
        <end position="413"/>
    </location>
</feature>
<feature type="compositionally biased region" description="Low complexity" evidence="2">
    <location>
        <begin position="357"/>
        <end position="387"/>
    </location>
</feature>
<reference evidence="4" key="1">
    <citation type="submission" date="2023-10" db="EMBL/GenBank/DDBJ databases">
        <authorList>
            <person name="Chen Y."/>
            <person name="Shah S."/>
            <person name="Dougan E. K."/>
            <person name="Thang M."/>
            <person name="Chan C."/>
        </authorList>
    </citation>
    <scope>NUCLEOTIDE SEQUENCE [LARGE SCALE GENOMIC DNA]</scope>
</reference>
<feature type="compositionally biased region" description="Low complexity" evidence="2">
    <location>
        <begin position="165"/>
        <end position="182"/>
    </location>
</feature>
<feature type="coiled-coil region" evidence="1">
    <location>
        <begin position="836"/>
        <end position="863"/>
    </location>
</feature>
<dbReference type="EMBL" id="CAUYUJ010007703">
    <property type="protein sequence ID" value="CAK0821711.1"/>
    <property type="molecule type" value="Genomic_DNA"/>
</dbReference>
<feature type="non-terminal residue" evidence="4">
    <location>
        <position position="1"/>
    </location>
</feature>
<evidence type="ECO:0000256" key="2">
    <source>
        <dbReference type="SAM" id="MobiDB-lite"/>
    </source>
</evidence>
<dbReference type="PROSITE" id="PS51444">
    <property type="entry name" value="FH2"/>
    <property type="match status" value="1"/>
</dbReference>
<evidence type="ECO:0000259" key="3">
    <source>
        <dbReference type="PROSITE" id="PS51444"/>
    </source>
</evidence>
<keyword evidence="5" id="KW-1185">Reference proteome</keyword>
<feature type="domain" description="FH2" evidence="3">
    <location>
        <begin position="520"/>
        <end position="923"/>
    </location>
</feature>
<feature type="compositionally biased region" description="Gly residues" evidence="2">
    <location>
        <begin position="488"/>
        <end position="501"/>
    </location>
</feature>
<dbReference type="SUPFAM" id="SSF101447">
    <property type="entry name" value="Formin homology 2 domain (FH2 domain)"/>
    <property type="match status" value="1"/>
</dbReference>
<feature type="region of interest" description="Disordered" evidence="2">
    <location>
        <begin position="163"/>
        <end position="535"/>
    </location>
</feature>
<dbReference type="InterPro" id="IPR015425">
    <property type="entry name" value="FH2_Formin"/>
</dbReference>
<feature type="compositionally biased region" description="Low complexity" evidence="2">
    <location>
        <begin position="55"/>
        <end position="79"/>
    </location>
</feature>
<organism evidence="4 5">
    <name type="scientific">Prorocentrum cordatum</name>
    <dbReference type="NCBI Taxonomy" id="2364126"/>
    <lineage>
        <taxon>Eukaryota</taxon>
        <taxon>Sar</taxon>
        <taxon>Alveolata</taxon>
        <taxon>Dinophyceae</taxon>
        <taxon>Prorocentrales</taxon>
        <taxon>Prorocentraceae</taxon>
        <taxon>Prorocentrum</taxon>
    </lineage>
</organism>
<feature type="compositionally biased region" description="Pro residues" evidence="2">
    <location>
        <begin position="1"/>
        <end position="10"/>
    </location>
</feature>
<feature type="region of interest" description="Disordered" evidence="2">
    <location>
        <begin position="915"/>
        <end position="983"/>
    </location>
</feature>
<feature type="compositionally biased region" description="Basic and acidic residues" evidence="2">
    <location>
        <begin position="946"/>
        <end position="955"/>
    </location>
</feature>
<feature type="compositionally biased region" description="Low complexity" evidence="2">
    <location>
        <begin position="432"/>
        <end position="442"/>
    </location>
</feature>
<feature type="region of interest" description="Disordered" evidence="2">
    <location>
        <begin position="1"/>
        <end position="79"/>
    </location>
</feature>
<name>A0ABN9RTG8_9DINO</name>
<feature type="non-terminal residue" evidence="4">
    <location>
        <position position="983"/>
    </location>
</feature>
<dbReference type="Pfam" id="PF02181">
    <property type="entry name" value="FH2"/>
    <property type="match status" value="1"/>
</dbReference>
<evidence type="ECO:0000313" key="5">
    <source>
        <dbReference type="Proteomes" id="UP001189429"/>
    </source>
</evidence>
<dbReference type="PANTHER" id="PTHR45725">
    <property type="entry name" value="FORMIN HOMOLOGY 2 FAMILY MEMBER"/>
    <property type="match status" value="1"/>
</dbReference>
<feature type="compositionally biased region" description="Pro residues" evidence="2">
    <location>
        <begin position="443"/>
        <end position="456"/>
    </location>
</feature>
<protein>
    <recommendedName>
        <fullName evidence="3">FH2 domain-containing protein</fullName>
    </recommendedName>
</protein>
<dbReference type="Proteomes" id="UP001189429">
    <property type="component" value="Unassembled WGS sequence"/>
</dbReference>
<evidence type="ECO:0000256" key="1">
    <source>
        <dbReference type="SAM" id="Coils"/>
    </source>
</evidence>
<dbReference type="InterPro" id="IPR042201">
    <property type="entry name" value="FH2_Formin_sf"/>
</dbReference>
<feature type="compositionally biased region" description="Low complexity" evidence="2">
    <location>
        <begin position="238"/>
        <end position="262"/>
    </location>
</feature>
<feature type="region of interest" description="Disordered" evidence="2">
    <location>
        <begin position="100"/>
        <end position="151"/>
    </location>
</feature>
<comment type="caution">
    <text evidence="4">The sequence shown here is derived from an EMBL/GenBank/DDBJ whole genome shotgun (WGS) entry which is preliminary data.</text>
</comment>
<feature type="compositionally biased region" description="Pro residues" evidence="2">
    <location>
        <begin position="467"/>
        <end position="479"/>
    </location>
</feature>
<feature type="compositionally biased region" description="Gly residues" evidence="2">
    <location>
        <begin position="286"/>
        <end position="297"/>
    </location>
</feature>
<gene>
    <name evidence="4" type="ORF">PCOR1329_LOCUS22910</name>
</gene>
<accession>A0ABN9RTG8</accession>
<feature type="compositionally biased region" description="Low complexity" evidence="2">
    <location>
        <begin position="502"/>
        <end position="521"/>
    </location>
</feature>
<sequence>QDSSTSPPPAEAGAARVQGRPPAALEVFGLPLSSPGAEEAAGVRPAASARTRELGPGPAAAPAGPAPATAAPQKPPAGGVRVLPLALEAEGAAPPRLLNAFGAPAKAAPPSPLTPGAPQASGRGHGGAPLADQPASSSCTPRAGRSISGVHAHEELFGGAGAGGVAAAAKPSAPKPAGALLGYFPSARMGTDVKLKGPSGRSSLPPVPCQVKGSVHVSSSCASPPHASRGTDREPESEPGSPAPGGKAPAPSRAKAPTRPSAKAQASSRDSEPDVAAEGLADGGATPPGGTGASIEGGGEHPGGEGAAVASEAPPPKAAGKSKGKGPPPPGPPGGPPLAAPAAGKGGKGKGPPAPPKASSKASAKGQPSSRESEPTAGEGAADGGTASPSGTGDSIEGGGEPPGIEGAAVASEAPPPKAASKGKGKGPPQPVAGGKASGKSKGPPPPGSTPPPSGPPGGKASGKSKGPPPPGSAPPLSDPPEAEPAAGKGGKGKGPGGPSGGKAPPLAKAKAWSKASAKARPSSKEGPEARAAGAAPFGRRIHLAGAKYDEPEGHSVFNDLDEDVGLDTDMITGMFSNAAGKGVKAAQPASKKKEGIKVLDLNRAQSIAIMLSRLPVPPEELCEQLQRHELADPRMDPDSIEILMEQLPNKEEAEKLLKHEAEVEELRDVEQKIFPFVRLPRCVPLLRLMKLGKTHSATASKLLQRCEVLRAASEEVRSSRPLRFVFRAMLKLINYINHGTKDIGKGTMRSFPIESLNALATFKVGQASGLQILAFTTRKNASSKFLQSLKQSLSHVQQAAKEKTADIKQGVGAFSQELTFAKGQVAQLEEGSPARERLEELVREVQQRVAELNARLDAAQSSATEAQAYFGVGDGKSLPPPPEELFGHFEAFLANFETAWLELDKHPFFKEHFRQAPEGAGPGRARTSRPKALSRRRTVCAERTGAAREPDGGAKRKSVPFNELGGPADGAAGGAARSATVD</sequence>
<dbReference type="InterPro" id="IPR051425">
    <property type="entry name" value="Formin_Homology"/>
</dbReference>
<feature type="compositionally biased region" description="Pro residues" evidence="2">
    <location>
        <begin position="326"/>
        <end position="339"/>
    </location>
</feature>
<dbReference type="PANTHER" id="PTHR45725:SF1">
    <property type="entry name" value="DISHEVELLED ASSOCIATED ACTIVATOR OF MORPHOGENESIS, ISOFORM D"/>
    <property type="match status" value="1"/>
</dbReference>
<keyword evidence="1" id="KW-0175">Coiled coil</keyword>
<dbReference type="SMART" id="SM00498">
    <property type="entry name" value="FH2"/>
    <property type="match status" value="1"/>
</dbReference>
<dbReference type="Gene3D" id="1.20.58.2220">
    <property type="entry name" value="Formin, FH2 domain"/>
    <property type="match status" value="1"/>
</dbReference>
<feature type="compositionally biased region" description="Basic residues" evidence="2">
    <location>
        <begin position="927"/>
        <end position="939"/>
    </location>
</feature>